<accession>A0A2N9EIP2</accession>
<reference evidence="2" key="1">
    <citation type="submission" date="2018-02" db="EMBL/GenBank/DDBJ databases">
        <authorList>
            <person name="Cohen D.B."/>
            <person name="Kent A.D."/>
        </authorList>
    </citation>
    <scope>NUCLEOTIDE SEQUENCE</scope>
</reference>
<protein>
    <submittedName>
        <fullName evidence="2">Uncharacterized protein</fullName>
    </submittedName>
</protein>
<dbReference type="AlphaFoldDB" id="A0A2N9EIP2"/>
<proteinExistence type="predicted"/>
<gene>
    <name evidence="2" type="ORF">FSB_LOCUS2463</name>
</gene>
<dbReference type="EMBL" id="OIVN01000114">
    <property type="protein sequence ID" value="SPC74581.1"/>
    <property type="molecule type" value="Genomic_DNA"/>
</dbReference>
<feature type="region of interest" description="Disordered" evidence="1">
    <location>
        <begin position="14"/>
        <end position="42"/>
    </location>
</feature>
<evidence type="ECO:0000256" key="1">
    <source>
        <dbReference type="SAM" id="MobiDB-lite"/>
    </source>
</evidence>
<organism evidence="2">
    <name type="scientific">Fagus sylvatica</name>
    <name type="common">Beechnut</name>
    <dbReference type="NCBI Taxonomy" id="28930"/>
    <lineage>
        <taxon>Eukaryota</taxon>
        <taxon>Viridiplantae</taxon>
        <taxon>Streptophyta</taxon>
        <taxon>Embryophyta</taxon>
        <taxon>Tracheophyta</taxon>
        <taxon>Spermatophyta</taxon>
        <taxon>Magnoliopsida</taxon>
        <taxon>eudicotyledons</taxon>
        <taxon>Gunneridae</taxon>
        <taxon>Pentapetalae</taxon>
        <taxon>rosids</taxon>
        <taxon>fabids</taxon>
        <taxon>Fagales</taxon>
        <taxon>Fagaceae</taxon>
        <taxon>Fagus</taxon>
    </lineage>
</organism>
<sequence>MQEILDQQVAEEAAEAEGGGAMASIANPRRTTKKSTTVTASSRNLTQQKLKVQGKGYKDKCYEQIRKTVEGRFNKLLTELVFEDLKAALEEARTCFTCGWVVPTGYILDPRDGWLHAVAPCTQASHANHGHDGGMPCAERVLGSNRLGCPPVVHACTNWLRWNHDVGLVNVLDHGHGLAGCKPCVLKGWAAEHVGKLIWGMALAWAKPSIWCAFAKAVDGHVLGLPGVFEWPLVDWNMCTGNALVEQVAAAWCGSSQ</sequence>
<name>A0A2N9EIP2_FAGSY</name>
<evidence type="ECO:0000313" key="2">
    <source>
        <dbReference type="EMBL" id="SPC74581.1"/>
    </source>
</evidence>